<dbReference type="PANTHER" id="PTHR22989">
    <property type="entry name" value="UNCHARACTERIZED DUF13 C.ELEGANS"/>
    <property type="match status" value="1"/>
</dbReference>
<accession>A0A7E4VSQ3</accession>
<name>A0A7E4VSQ3_PANRE</name>
<proteinExistence type="predicted"/>
<sequence length="90" mass="9837">MESFTGDERKFFIPSVQPNFTYNMMTLGVGHNVQAEVSIMKKYPTCLKYVAVDPSDEINEKLVTDVGGTFLQYAVGAESGIAPANLMGIL</sequence>
<protein>
    <submittedName>
        <fullName evidence="2">Methyltransf_2 domain-containing protein</fullName>
    </submittedName>
</protein>
<evidence type="ECO:0000313" key="1">
    <source>
        <dbReference type="Proteomes" id="UP000492821"/>
    </source>
</evidence>
<reference evidence="1" key="1">
    <citation type="journal article" date="2013" name="Genetics">
        <title>The draft genome and transcriptome of Panagrellus redivivus are shaped by the harsh demands of a free-living lifestyle.</title>
        <authorList>
            <person name="Srinivasan J."/>
            <person name="Dillman A.R."/>
            <person name="Macchietto M.G."/>
            <person name="Heikkinen L."/>
            <person name="Lakso M."/>
            <person name="Fracchia K.M."/>
            <person name="Antoshechkin I."/>
            <person name="Mortazavi A."/>
            <person name="Wong G."/>
            <person name="Sternberg P.W."/>
        </authorList>
    </citation>
    <scope>NUCLEOTIDE SEQUENCE [LARGE SCALE GENOMIC DNA]</scope>
    <source>
        <strain evidence="1">MT8872</strain>
    </source>
</reference>
<keyword evidence="1" id="KW-1185">Reference proteome</keyword>
<dbReference type="PANTHER" id="PTHR22989:SF3">
    <property type="entry name" value="METHYLTRANSFERASE FKBM DOMAIN-CONTAINING PROTEIN"/>
    <property type="match status" value="1"/>
</dbReference>
<organism evidence="1 2">
    <name type="scientific">Panagrellus redivivus</name>
    <name type="common">Microworm</name>
    <dbReference type="NCBI Taxonomy" id="6233"/>
    <lineage>
        <taxon>Eukaryota</taxon>
        <taxon>Metazoa</taxon>
        <taxon>Ecdysozoa</taxon>
        <taxon>Nematoda</taxon>
        <taxon>Chromadorea</taxon>
        <taxon>Rhabditida</taxon>
        <taxon>Tylenchina</taxon>
        <taxon>Panagrolaimomorpha</taxon>
        <taxon>Panagrolaimoidea</taxon>
        <taxon>Panagrolaimidae</taxon>
        <taxon>Panagrellus</taxon>
    </lineage>
</organism>
<dbReference type="WBParaSite" id="Pan_g2742.t1">
    <property type="protein sequence ID" value="Pan_g2742.t1"/>
    <property type="gene ID" value="Pan_g2742"/>
</dbReference>
<reference evidence="2" key="2">
    <citation type="submission" date="2020-10" db="UniProtKB">
        <authorList>
            <consortium name="WormBaseParasite"/>
        </authorList>
    </citation>
    <scope>IDENTIFICATION</scope>
</reference>
<dbReference type="AlphaFoldDB" id="A0A7E4VSQ3"/>
<evidence type="ECO:0000313" key="2">
    <source>
        <dbReference type="WBParaSite" id="Pan_g2742.t1"/>
    </source>
</evidence>
<dbReference type="Proteomes" id="UP000492821">
    <property type="component" value="Unassembled WGS sequence"/>
</dbReference>